<evidence type="ECO:0000259" key="7">
    <source>
        <dbReference type="Pfam" id="PF02737"/>
    </source>
</evidence>
<gene>
    <name evidence="8" type="ORF">GBL_1343</name>
</gene>
<evidence type="ECO:0000256" key="5">
    <source>
        <dbReference type="PIRSR" id="PIRSR000105-2"/>
    </source>
</evidence>
<dbReference type="Pfam" id="PF00725">
    <property type="entry name" value="3HCDH"/>
    <property type="match status" value="1"/>
</dbReference>
<dbReference type="SUPFAM" id="SSF51735">
    <property type="entry name" value="NAD(P)-binding Rossmann-fold domains"/>
    <property type="match status" value="1"/>
</dbReference>
<feature type="binding site" evidence="5">
    <location>
        <position position="101"/>
    </location>
    <ligand>
        <name>NAD(+)</name>
        <dbReference type="ChEBI" id="CHEBI:57540"/>
    </ligand>
</feature>
<dbReference type="InterPro" id="IPR006108">
    <property type="entry name" value="3HC_DH_C"/>
</dbReference>
<keyword evidence="3" id="KW-0560">Oxidoreductase</keyword>
<dbReference type="GO" id="GO:0016616">
    <property type="term" value="F:oxidoreductase activity, acting on the CH-OH group of donors, NAD or NADP as acceptor"/>
    <property type="evidence" value="ECO:0007669"/>
    <property type="project" value="InterPro"/>
</dbReference>
<feature type="binding site" evidence="5">
    <location>
        <position position="152"/>
    </location>
    <ligand>
        <name>NAD(+)</name>
        <dbReference type="ChEBI" id="CHEBI:57540"/>
    </ligand>
</feature>
<evidence type="ECO:0000256" key="2">
    <source>
        <dbReference type="ARBA" id="ARBA00009463"/>
    </source>
</evidence>
<dbReference type="SUPFAM" id="SSF48179">
    <property type="entry name" value="6-phosphogluconate dehydrogenase C-terminal domain-like"/>
    <property type="match status" value="1"/>
</dbReference>
<comment type="caution">
    <text evidence="8">The sequence shown here is derived from an EMBL/GenBank/DDBJ whole genome shotgun (WGS) entry which is preliminary data.</text>
</comment>
<reference evidence="9" key="1">
    <citation type="journal article" date="2013" name="Genome">
        <title>Draft Genome Sequence of Geobacillus kaustophilus GBlys, a Lysogenic Strain with Bacteriophage phiOH2.</title>
        <authorList>
            <person name="Doi K."/>
            <person name="Mori K."/>
            <person name="Martono H."/>
            <person name="Nagayoshi Y."/>
            <person name="Fujino Y."/>
            <person name="Tashiro K."/>
            <person name="Kuhara S."/>
            <person name="Ohshima T."/>
        </authorList>
    </citation>
    <scope>NUCLEOTIDE SEQUENCE [LARGE SCALE GENOMIC DNA]</scope>
    <source>
        <strain evidence="9">GBlys</strain>
    </source>
</reference>
<evidence type="ECO:0000313" key="8">
    <source>
        <dbReference type="EMBL" id="GAD13126.1"/>
    </source>
</evidence>
<organism evidence="8 9">
    <name type="scientific">Geobacillus kaustophilus GBlys</name>
    <dbReference type="NCBI Taxonomy" id="1337888"/>
    <lineage>
        <taxon>Bacteria</taxon>
        <taxon>Bacillati</taxon>
        <taxon>Bacillota</taxon>
        <taxon>Bacilli</taxon>
        <taxon>Bacillales</taxon>
        <taxon>Anoxybacillaceae</taxon>
        <taxon>Geobacillus</taxon>
        <taxon>Geobacillus thermoleovorans group</taxon>
    </lineage>
</organism>
<evidence type="ECO:0000313" key="9">
    <source>
        <dbReference type="Proteomes" id="UP000016424"/>
    </source>
</evidence>
<comment type="pathway">
    <text evidence="1">Lipid metabolism; butanoate metabolism.</text>
</comment>
<dbReference type="GO" id="GO:0070403">
    <property type="term" value="F:NAD+ binding"/>
    <property type="evidence" value="ECO:0007669"/>
    <property type="project" value="InterPro"/>
</dbReference>
<feature type="domain" description="3-hydroxyacyl-CoA dehydrogenase NAD binding" evidence="7">
    <location>
        <begin position="15"/>
        <end position="192"/>
    </location>
</feature>
<dbReference type="NCBIfam" id="NF006722">
    <property type="entry name" value="PRK09260.1"/>
    <property type="match status" value="1"/>
</dbReference>
<feature type="site" description="Important for catalytic activity" evidence="4">
    <location>
        <position position="149"/>
    </location>
</feature>
<dbReference type="InterPro" id="IPR022694">
    <property type="entry name" value="3-OHacyl-CoA_DH"/>
</dbReference>
<dbReference type="InterPro" id="IPR006176">
    <property type="entry name" value="3-OHacyl-CoA_DH_NAD-bd"/>
</dbReference>
<feature type="binding site" evidence="5">
    <location>
        <position position="282"/>
    </location>
    <ligand>
        <name>NAD(+)</name>
        <dbReference type="ChEBI" id="CHEBI:57540"/>
    </ligand>
</feature>
<feature type="binding site" evidence="5">
    <location>
        <position position="41"/>
    </location>
    <ligand>
        <name>NAD(+)</name>
        <dbReference type="ChEBI" id="CHEBI:57540"/>
    </ligand>
</feature>
<dbReference type="PANTHER" id="PTHR48075:SF5">
    <property type="entry name" value="3-HYDROXYBUTYRYL-COA DEHYDROGENASE"/>
    <property type="match status" value="1"/>
</dbReference>
<dbReference type="GO" id="GO:0006631">
    <property type="term" value="P:fatty acid metabolic process"/>
    <property type="evidence" value="ECO:0007669"/>
    <property type="project" value="InterPro"/>
</dbReference>
<evidence type="ECO:0000256" key="3">
    <source>
        <dbReference type="ARBA" id="ARBA00023002"/>
    </source>
</evidence>
<name>U2WQS6_GEOKU</name>
<evidence type="ECO:0000256" key="4">
    <source>
        <dbReference type="PIRSR" id="PIRSR000105-1"/>
    </source>
</evidence>
<comment type="similarity">
    <text evidence="2">Belongs to the 3-hydroxyacyl-CoA dehydrogenase family.</text>
</comment>
<feature type="binding site" evidence="5">
    <location>
        <position position="128"/>
    </location>
    <ligand>
        <name>NAD(+)</name>
        <dbReference type="ChEBI" id="CHEBI:57540"/>
    </ligand>
</feature>
<dbReference type="Gene3D" id="3.40.50.720">
    <property type="entry name" value="NAD(P)-binding Rossmann-like Domain"/>
    <property type="match status" value="1"/>
</dbReference>
<proteinExistence type="inferred from homology"/>
<dbReference type="Gene3D" id="1.10.1040.10">
    <property type="entry name" value="N-(1-d-carboxylethyl)-l-norvaline Dehydrogenase, domain 2"/>
    <property type="match status" value="1"/>
</dbReference>
<dbReference type="Proteomes" id="UP000016424">
    <property type="component" value="Unassembled WGS sequence"/>
</dbReference>
<feature type="domain" description="3-hydroxyacyl-CoA dehydrogenase C-terminal" evidence="6">
    <location>
        <begin position="195"/>
        <end position="290"/>
    </location>
</feature>
<dbReference type="EMBL" id="BASG01000008">
    <property type="protein sequence ID" value="GAD13126.1"/>
    <property type="molecule type" value="Genomic_DNA"/>
</dbReference>
<sequence length="296" mass="32779">MRKQERGKTMIERLVVVGSGVMGRGIAYVGAVGGFQTTLVDIKQEQLESAQKEIASIFEQGVARGKLTDSERQEAEARLSYSLDLAAAVRDADLVIEAVPEKLELKKQVFETIDAHAPASCYFATNTSTMSPTEIGSFTKRPERVIAMHFFNPVHKMKLVEIIRGLETSDETAQVAKEAAERMGKETVVVNEFPGFVTSRISALVGNEAFYMLQEGVGTPEEIDKAIKLGLNFPMGPFELADLVGLDTRLNNLKYLHEKLGEKYRPAPLLEQYVKAGRLGRKTGRGVYDYTNRENS</sequence>
<dbReference type="AlphaFoldDB" id="U2WQS6"/>
<feature type="binding site" evidence="5">
    <location>
        <position position="106"/>
    </location>
    <ligand>
        <name>NAD(+)</name>
        <dbReference type="ChEBI" id="CHEBI:57540"/>
    </ligand>
</feature>
<accession>U2WQS6</accession>
<feature type="binding site" evidence="5">
    <location>
        <begin position="18"/>
        <end position="23"/>
    </location>
    <ligand>
        <name>NAD(+)</name>
        <dbReference type="ChEBI" id="CHEBI:57540"/>
    </ligand>
</feature>
<keyword evidence="5" id="KW-0520">NAD</keyword>
<dbReference type="InterPro" id="IPR036291">
    <property type="entry name" value="NAD(P)-bd_dom_sf"/>
</dbReference>
<dbReference type="InterPro" id="IPR008927">
    <property type="entry name" value="6-PGluconate_DH-like_C_sf"/>
</dbReference>
<dbReference type="FunFam" id="3.40.50.720:FF:000009">
    <property type="entry name" value="Fatty oxidation complex, alpha subunit"/>
    <property type="match status" value="1"/>
</dbReference>
<protein>
    <submittedName>
        <fullName evidence="8">3-hydroxybutyryl-CoA dehydrogenase</fullName>
    </submittedName>
</protein>
<dbReference type="PANTHER" id="PTHR48075">
    <property type="entry name" value="3-HYDROXYACYL-COA DEHYDROGENASE FAMILY PROTEIN"/>
    <property type="match status" value="1"/>
</dbReference>
<dbReference type="Pfam" id="PF02737">
    <property type="entry name" value="3HCDH_N"/>
    <property type="match status" value="1"/>
</dbReference>
<evidence type="ECO:0000259" key="6">
    <source>
        <dbReference type="Pfam" id="PF00725"/>
    </source>
</evidence>
<dbReference type="InterPro" id="IPR013328">
    <property type="entry name" value="6PGD_dom2"/>
</dbReference>
<dbReference type="PIRSF" id="PIRSF000105">
    <property type="entry name" value="HCDH"/>
    <property type="match status" value="1"/>
</dbReference>
<evidence type="ECO:0000256" key="1">
    <source>
        <dbReference type="ARBA" id="ARBA00005086"/>
    </source>
</evidence>